<dbReference type="SUPFAM" id="SSF53098">
    <property type="entry name" value="Ribonuclease H-like"/>
    <property type="match status" value="1"/>
</dbReference>
<dbReference type="Pfam" id="PF13456">
    <property type="entry name" value="RVT_3"/>
    <property type="match status" value="1"/>
</dbReference>
<dbReference type="Proteomes" id="UP000436088">
    <property type="component" value="Unassembled WGS sequence"/>
</dbReference>
<dbReference type="InterPro" id="IPR036397">
    <property type="entry name" value="RNaseH_sf"/>
</dbReference>
<dbReference type="AlphaFoldDB" id="A0A6A2XPS4"/>
<dbReference type="CDD" id="cd06222">
    <property type="entry name" value="RNase_H_like"/>
    <property type="match status" value="1"/>
</dbReference>
<feature type="domain" description="RNase H type-1" evidence="1">
    <location>
        <begin position="288"/>
        <end position="382"/>
    </location>
</feature>
<keyword evidence="3" id="KW-1185">Reference proteome</keyword>
<evidence type="ECO:0000259" key="1">
    <source>
        <dbReference type="Pfam" id="PF13456"/>
    </source>
</evidence>
<dbReference type="GO" id="GO:0003676">
    <property type="term" value="F:nucleic acid binding"/>
    <property type="evidence" value="ECO:0007669"/>
    <property type="project" value="InterPro"/>
</dbReference>
<evidence type="ECO:0000313" key="2">
    <source>
        <dbReference type="EMBL" id="KAE8655884.1"/>
    </source>
</evidence>
<gene>
    <name evidence="2" type="ORF">F3Y22_tig00117016pilonHSYRG00344</name>
</gene>
<dbReference type="InterPro" id="IPR053151">
    <property type="entry name" value="RNase_H-like"/>
</dbReference>
<dbReference type="PANTHER" id="PTHR47723">
    <property type="entry name" value="OS05G0353850 PROTEIN"/>
    <property type="match status" value="1"/>
</dbReference>
<organism evidence="2 3">
    <name type="scientific">Hibiscus syriacus</name>
    <name type="common">Rose of Sharon</name>
    <dbReference type="NCBI Taxonomy" id="106335"/>
    <lineage>
        <taxon>Eukaryota</taxon>
        <taxon>Viridiplantae</taxon>
        <taxon>Streptophyta</taxon>
        <taxon>Embryophyta</taxon>
        <taxon>Tracheophyta</taxon>
        <taxon>Spermatophyta</taxon>
        <taxon>Magnoliopsida</taxon>
        <taxon>eudicotyledons</taxon>
        <taxon>Gunneridae</taxon>
        <taxon>Pentapetalae</taxon>
        <taxon>rosids</taxon>
        <taxon>malvids</taxon>
        <taxon>Malvales</taxon>
        <taxon>Malvaceae</taxon>
        <taxon>Malvoideae</taxon>
        <taxon>Hibiscus</taxon>
    </lineage>
</organism>
<proteinExistence type="predicted"/>
<protein>
    <recommendedName>
        <fullName evidence="1">RNase H type-1 domain-containing protein</fullName>
    </recommendedName>
</protein>
<dbReference type="InterPro" id="IPR044730">
    <property type="entry name" value="RNase_H-like_dom_plant"/>
</dbReference>
<name>A0A6A2XPS4_HIBSY</name>
<accession>A0A6A2XPS4</accession>
<comment type="caution">
    <text evidence="2">The sequence shown here is derived from an EMBL/GenBank/DDBJ whole genome shotgun (WGS) entry which is preliminary data.</text>
</comment>
<dbReference type="InterPro" id="IPR012337">
    <property type="entry name" value="RNaseH-like_sf"/>
</dbReference>
<dbReference type="InterPro" id="IPR002156">
    <property type="entry name" value="RNaseH_domain"/>
</dbReference>
<sequence length="393" mass="44481">MQSYRLPSRICNDIEKTIRRFIWGNSLQTHGIPLVNWNTLTQPKSHGGLGVKDLGNHNIAFLMKICYSLVNSTRYFWIRLLRHKYKKTEASPTSIHRSSASHLWRALTKILPAFSSFLSWSIADGSSVHFWYDKWIPGLPSLSNFRSNRAVFNEDIMVQDVTLHNGFWNLSILNQLLVPEVVQHIQNGRGSSQMICLVLFVAPVKNQRCTSFGIATSPSTYGILSSQISILPIFSPYPLINGSYPTLAQLTSSQANYYAKAPPQTVYLSRHLEAVQWMPAPNDWISLNTDGVVNYRSSLSTAGGIIRNYEGTWLVGFNKYIGRSTILQDELCGIYEGLKLAWNYGYNKVQCQTDSVEAFHLITSSTSPTSPISLIRTINQFTSKNWLLEYKLI</sequence>
<dbReference type="PANTHER" id="PTHR47723:SF13">
    <property type="entry name" value="PUTATIVE-RELATED"/>
    <property type="match status" value="1"/>
</dbReference>
<reference evidence="2" key="1">
    <citation type="submission" date="2019-09" db="EMBL/GenBank/DDBJ databases">
        <title>Draft genome information of white flower Hibiscus syriacus.</title>
        <authorList>
            <person name="Kim Y.-M."/>
        </authorList>
    </citation>
    <scope>NUCLEOTIDE SEQUENCE [LARGE SCALE GENOMIC DNA]</scope>
    <source>
        <strain evidence="2">YM2019G1</strain>
    </source>
</reference>
<dbReference type="EMBL" id="VEPZ02001774">
    <property type="protein sequence ID" value="KAE8655884.1"/>
    <property type="molecule type" value="Genomic_DNA"/>
</dbReference>
<evidence type="ECO:0000313" key="3">
    <source>
        <dbReference type="Proteomes" id="UP000436088"/>
    </source>
</evidence>
<dbReference type="GO" id="GO:0004523">
    <property type="term" value="F:RNA-DNA hybrid ribonuclease activity"/>
    <property type="evidence" value="ECO:0007669"/>
    <property type="project" value="InterPro"/>
</dbReference>
<dbReference type="Gene3D" id="3.30.420.10">
    <property type="entry name" value="Ribonuclease H-like superfamily/Ribonuclease H"/>
    <property type="match status" value="1"/>
</dbReference>